<sequence>MSDVLEEEDEMFVIERLDWTLEKPYGRIVSLATGNNTLLMGTDAGFIVRFTVLNDSNRHHVEIPSRGRVHLYKVFLDPTASHALVSMREGVTYYLPIAQNPNRVINVKGLRGHVVESVAWNKLSVLQSFTKIASKTSAESRSSVTAGFSTGNILIGTRKGAIFELCMEDSKERGCKKLWEVDDGSMAICGIQMEIFPSEERKYFVMAATTTRHYQFVGGPTFEAMFARYVGTRYRGFQELPGYLAHSELHFQYDEYPLGCAKRCAWLTQAGIFQGDLKFRSQSPGEKVCDKHTLIHYPSAASKDGHDKKKSSAVPRSIATSRFHFLMLFDGRFVCTNRLSRAVVYDISLEEDSQSYGEFRGLASDLPQGTVWMFSDRCIFEVIIQNEERDVWKLYLQRNDFEAALRHCGDNRANRDIVLSAQADSLFKDGKYVQAAKFYSKTTRTFEEISLKFVNERQQGALKLYLMNILASLPAKAETQLTMVATWITEIFLDSLRDLDVPLVIASGQEKKDLERAAQRKALGSEFRRFLEDHYDILDQQTTFSLISSHGRAEELVHYAEIIGDRDWLIRHSLSRGKAKMALLILAKYWTRHSSGKRKKASFDADIFYRYTPTLLTHSPRIAKEMVTTLTRIDRNYLSPARLIPAFIRYDNARVTSSQETGQKAGSSDPHKVNDGKNGLETGEHQGIRYYAMVVDSREEKDPSVHNYLLSLLVKEPNDEQLIKYIVKFGTSTPYDHKLALSLCYDHDKIRACAEIHKVKGNYEDSVNLALGINLQLAQLTAMEAERAGISPERTKRLWLLVARHVIKRAGSNVLVATEKISEILKHCTLSIEEILPYFPDFVKIGSLKAEIVRSLENYNMRSKQLKIEMDDYTHTAKLIKKDIEDLEEKSGHIRENRKCDLSSEPVVSQPFVFFPCGHVFLTAALTDHIIDAAKKQPQALFEGAYSVISVVEEKVRIALKTMAKEHKQTGTASLALINLTRKDWSRLASLECPLCGSLLLNSCHDPLVDAGKEELESWAIS</sequence>
<dbReference type="AlphaFoldDB" id="A0A7S0GS08"/>
<evidence type="ECO:0000256" key="4">
    <source>
        <dbReference type="SAM" id="Coils"/>
    </source>
</evidence>
<dbReference type="Pfam" id="PF05131">
    <property type="entry name" value="Pep3_Vps18"/>
    <property type="match status" value="1"/>
</dbReference>
<reference evidence="7" key="1">
    <citation type="submission" date="2021-01" db="EMBL/GenBank/DDBJ databases">
        <authorList>
            <person name="Corre E."/>
            <person name="Pelletier E."/>
            <person name="Niang G."/>
            <person name="Scheremetjew M."/>
            <person name="Finn R."/>
            <person name="Kale V."/>
            <person name="Holt S."/>
            <person name="Cochrane G."/>
            <person name="Meng A."/>
            <person name="Brown T."/>
            <person name="Cohen L."/>
        </authorList>
    </citation>
    <scope>NUCLEOTIDE SEQUENCE</scope>
    <source>
        <strain evidence="7">CCMP2058</strain>
    </source>
</reference>
<keyword evidence="4" id="KW-0175">Coiled coil</keyword>
<dbReference type="GO" id="GO:0005768">
    <property type="term" value="C:endosome"/>
    <property type="evidence" value="ECO:0007669"/>
    <property type="project" value="TreeGrafter"/>
</dbReference>
<protein>
    <recommendedName>
        <fullName evidence="6">Pep3/Vps18 beta-propeller domain-containing protein</fullName>
    </recommendedName>
</protein>
<proteinExistence type="predicted"/>
<dbReference type="EMBL" id="HBEM01005937">
    <property type="protein sequence ID" value="CAD8436799.1"/>
    <property type="molecule type" value="Transcribed_RNA"/>
</dbReference>
<keyword evidence="2" id="KW-0863">Zinc-finger</keyword>
<dbReference type="GO" id="GO:0030897">
    <property type="term" value="C:HOPS complex"/>
    <property type="evidence" value="ECO:0007669"/>
    <property type="project" value="TreeGrafter"/>
</dbReference>
<name>A0A7S0GS08_9EUKA</name>
<keyword evidence="1" id="KW-0479">Metal-binding</keyword>
<dbReference type="InterPro" id="IPR007810">
    <property type="entry name" value="Pep3/Vps18_beta-prop"/>
</dbReference>
<evidence type="ECO:0000256" key="1">
    <source>
        <dbReference type="ARBA" id="ARBA00022723"/>
    </source>
</evidence>
<feature type="coiled-coil region" evidence="4">
    <location>
        <begin position="856"/>
        <end position="890"/>
    </location>
</feature>
<feature type="domain" description="Pep3/Vps18 beta-propeller" evidence="6">
    <location>
        <begin position="11"/>
        <end position="384"/>
    </location>
</feature>
<evidence type="ECO:0000256" key="5">
    <source>
        <dbReference type="SAM" id="MobiDB-lite"/>
    </source>
</evidence>
<keyword evidence="3" id="KW-0862">Zinc</keyword>
<evidence type="ECO:0000256" key="3">
    <source>
        <dbReference type="ARBA" id="ARBA00022833"/>
    </source>
</evidence>
<dbReference type="PANTHER" id="PTHR23323">
    <property type="entry name" value="VACUOLAR PROTEIN SORTING-ASSOCIATED PROTEIN"/>
    <property type="match status" value="1"/>
</dbReference>
<evidence type="ECO:0000313" key="7">
    <source>
        <dbReference type="EMBL" id="CAD8436799.1"/>
    </source>
</evidence>
<evidence type="ECO:0000259" key="6">
    <source>
        <dbReference type="Pfam" id="PF05131"/>
    </source>
</evidence>
<dbReference type="GO" id="GO:0048284">
    <property type="term" value="P:organelle fusion"/>
    <property type="evidence" value="ECO:0007669"/>
    <property type="project" value="TreeGrafter"/>
</dbReference>
<evidence type="ECO:0000256" key="2">
    <source>
        <dbReference type="ARBA" id="ARBA00022771"/>
    </source>
</evidence>
<organism evidence="7">
    <name type="scientific">Amorphochlora amoebiformis</name>
    <dbReference type="NCBI Taxonomy" id="1561963"/>
    <lineage>
        <taxon>Eukaryota</taxon>
        <taxon>Sar</taxon>
        <taxon>Rhizaria</taxon>
        <taxon>Cercozoa</taxon>
        <taxon>Chlorarachniophyceae</taxon>
        <taxon>Amorphochlora</taxon>
    </lineage>
</organism>
<dbReference type="GO" id="GO:0007032">
    <property type="term" value="P:endosome organization"/>
    <property type="evidence" value="ECO:0007669"/>
    <property type="project" value="TreeGrafter"/>
</dbReference>
<accession>A0A7S0GS08</accession>
<dbReference type="GO" id="GO:0006904">
    <property type="term" value="P:vesicle docking involved in exocytosis"/>
    <property type="evidence" value="ECO:0007669"/>
    <property type="project" value="TreeGrafter"/>
</dbReference>
<dbReference type="GO" id="GO:0030674">
    <property type="term" value="F:protein-macromolecule adaptor activity"/>
    <property type="evidence" value="ECO:0007669"/>
    <property type="project" value="TreeGrafter"/>
</dbReference>
<dbReference type="GO" id="GO:0007033">
    <property type="term" value="P:vacuole organization"/>
    <property type="evidence" value="ECO:0007669"/>
    <property type="project" value="TreeGrafter"/>
</dbReference>
<gene>
    <name evidence="7" type="ORF">LAMO00422_LOCUS4166</name>
</gene>
<dbReference type="GO" id="GO:0008270">
    <property type="term" value="F:zinc ion binding"/>
    <property type="evidence" value="ECO:0007669"/>
    <property type="project" value="UniProtKB-KW"/>
</dbReference>
<feature type="region of interest" description="Disordered" evidence="5">
    <location>
        <begin position="658"/>
        <end position="682"/>
    </location>
</feature>
<dbReference type="PANTHER" id="PTHR23323:SF26">
    <property type="entry name" value="VACUOLAR PROTEIN SORTING-ASSOCIATED PROTEIN 18 HOMOLOG"/>
    <property type="match status" value="1"/>
</dbReference>